<dbReference type="AlphaFoldDB" id="A0A835XSD4"/>
<dbReference type="EMBL" id="JAEHOE010000135">
    <property type="protein sequence ID" value="KAG2485149.1"/>
    <property type="molecule type" value="Genomic_DNA"/>
</dbReference>
<evidence type="ECO:0000256" key="3">
    <source>
        <dbReference type="ARBA" id="ARBA00022801"/>
    </source>
</evidence>
<dbReference type="CDD" id="cd16147">
    <property type="entry name" value="G6S"/>
    <property type="match status" value="1"/>
</dbReference>
<dbReference type="Gene3D" id="3.40.720.10">
    <property type="entry name" value="Alkaline Phosphatase, subunit A"/>
    <property type="match status" value="1"/>
</dbReference>
<keyword evidence="2" id="KW-0732">Signal</keyword>
<dbReference type="OrthoDB" id="1740450at2759"/>
<dbReference type="GO" id="GO:0008449">
    <property type="term" value="F:N-acetylglucosamine-6-sulfatase activity"/>
    <property type="evidence" value="ECO:0007669"/>
    <property type="project" value="TreeGrafter"/>
</dbReference>
<proteinExistence type="inferred from homology"/>
<protein>
    <recommendedName>
        <fullName evidence="6">Sulfatase N-terminal domain-containing protein</fullName>
    </recommendedName>
</protein>
<gene>
    <name evidence="7" type="ORF">HYH03_016135</name>
</gene>
<dbReference type="PROSITE" id="PS00149">
    <property type="entry name" value="SULFATASE_2"/>
    <property type="match status" value="1"/>
</dbReference>
<sequence>MSGCRANLDSDGNKQSRRGLKQWMIDFPSAASSPPPRRSPPMGSRQSPPPPPLKESPPPPRRSPPPPLKQSPPPPQRESPPPPLRQSPPPRRSPPPPTQSPPRPTQSPPPPAIKQSPPPPPTKQPPPPRSPRRVRSPPPEQSPPPPPMQPSKQSPPPPLKQSPPPPLKQSPPPPVRQSPPPPNKQSSPPPPKTSSGGGPSSTGGDPSPTFGRVRSRVPRAPYSPFSPRTPTAPNPPPPPPPRKINRPPVDPRSKPKPNFIVIITDDQDDVMNTTHPYYMPALNRHLAQGGTRLPNFLVSTGVCCPARVSAFTGRYAHCTNITGNSYPSGGFRKFYEQRTDREGWMPKWLQGAGYRTALVGKFLNAYFPSTGYMNETTGFVPEGWDTFDATTTGTYDFWATCFALNGGPDTCYNGQYQTDVISAKAAKLIKEMSAQGDPFLLYLAPAAPHVEQQTGRRFGPPSAAARHRNLYANDKISIPKGANWDLENPNIPFGDYDYHQGAEYMMEKDRDLEAHYLARLRALRAVDDMVDAIVAQLAASGQLDNTYVLYTSDNGLHLGQFGLTDGKATSIEEDVRVPFFIRGPGIPGGTELPYQGNLIDIVPTLLSLAGVPIPDVVDGLPLPVSSELTLAHVTGLRDATDAGFGNLLALTPQHYSWMRRDAMILEAWDSDGSARTQDVVFKVLRVCTDFRVFADSASGRGVDTAPGWAARFVPAPGLACYKYTIWCEGSREFYDLSTDPYETRNRIKDVPPRVMDRIDGVLSALIHCRGASCRSPYGLLHPGANVVNFTQTMNSAYDTMYSRLFKFAYRRCKSVYQTSNEPTWTQGIGPQP</sequence>
<dbReference type="PRINTS" id="PR01217">
    <property type="entry name" value="PRICHEXTENSN"/>
</dbReference>
<dbReference type="InterPro" id="IPR024607">
    <property type="entry name" value="Sulfatase_CS"/>
</dbReference>
<keyword evidence="8" id="KW-1185">Reference proteome</keyword>
<feature type="compositionally biased region" description="Pro residues" evidence="5">
    <location>
        <begin position="136"/>
        <end position="192"/>
    </location>
</feature>
<dbReference type="InterPro" id="IPR017850">
    <property type="entry name" value="Alkaline_phosphatase_core_sf"/>
</dbReference>
<evidence type="ECO:0000256" key="5">
    <source>
        <dbReference type="SAM" id="MobiDB-lite"/>
    </source>
</evidence>
<dbReference type="InterPro" id="IPR000917">
    <property type="entry name" value="Sulfatase_N"/>
</dbReference>
<name>A0A835XSD4_9CHLO</name>
<feature type="region of interest" description="Disordered" evidence="5">
    <location>
        <begin position="1"/>
        <end position="257"/>
    </location>
</feature>
<keyword evidence="4" id="KW-0325">Glycoprotein</keyword>
<accession>A0A835XSD4</accession>
<evidence type="ECO:0000313" key="7">
    <source>
        <dbReference type="EMBL" id="KAG2485149.1"/>
    </source>
</evidence>
<dbReference type="SUPFAM" id="SSF53649">
    <property type="entry name" value="Alkaline phosphatase-like"/>
    <property type="match status" value="1"/>
</dbReference>
<reference evidence="7" key="1">
    <citation type="journal article" date="2020" name="bioRxiv">
        <title>Comparative genomics of Chlamydomonas.</title>
        <authorList>
            <person name="Craig R.J."/>
            <person name="Hasan A.R."/>
            <person name="Ness R.W."/>
            <person name="Keightley P.D."/>
        </authorList>
    </citation>
    <scope>NUCLEOTIDE SEQUENCE</scope>
    <source>
        <strain evidence="7">CCAP 11/70</strain>
    </source>
</reference>
<dbReference type="PANTHER" id="PTHR43108">
    <property type="entry name" value="N-ACETYLGLUCOSAMINE-6-SULFATASE FAMILY MEMBER"/>
    <property type="match status" value="1"/>
</dbReference>
<keyword evidence="3" id="KW-0378">Hydrolase</keyword>
<evidence type="ECO:0000256" key="4">
    <source>
        <dbReference type="ARBA" id="ARBA00023180"/>
    </source>
</evidence>
<feature type="compositionally biased region" description="Pro residues" evidence="5">
    <location>
        <begin position="230"/>
        <end position="242"/>
    </location>
</feature>
<dbReference type="Pfam" id="PF00884">
    <property type="entry name" value="Sulfatase"/>
    <property type="match status" value="1"/>
</dbReference>
<comment type="similarity">
    <text evidence="1">Belongs to the sulfatase family.</text>
</comment>
<feature type="domain" description="Sulfatase N-terminal" evidence="6">
    <location>
        <begin position="257"/>
        <end position="611"/>
    </location>
</feature>
<dbReference type="PANTHER" id="PTHR43108:SF8">
    <property type="entry name" value="SD21168P"/>
    <property type="match status" value="1"/>
</dbReference>
<evidence type="ECO:0000259" key="6">
    <source>
        <dbReference type="Pfam" id="PF00884"/>
    </source>
</evidence>
<feature type="compositionally biased region" description="Pro residues" evidence="5">
    <location>
        <begin position="47"/>
        <end position="129"/>
    </location>
</feature>
<evidence type="ECO:0000256" key="2">
    <source>
        <dbReference type="ARBA" id="ARBA00022729"/>
    </source>
</evidence>
<evidence type="ECO:0000256" key="1">
    <source>
        <dbReference type="ARBA" id="ARBA00008779"/>
    </source>
</evidence>
<dbReference type="GO" id="GO:0005539">
    <property type="term" value="F:glycosaminoglycan binding"/>
    <property type="evidence" value="ECO:0007669"/>
    <property type="project" value="TreeGrafter"/>
</dbReference>
<dbReference type="Proteomes" id="UP000612055">
    <property type="component" value="Unassembled WGS sequence"/>
</dbReference>
<comment type="caution">
    <text evidence="7">The sequence shown here is derived from an EMBL/GenBank/DDBJ whole genome shotgun (WGS) entry which is preliminary data.</text>
</comment>
<organism evidence="7 8">
    <name type="scientific">Edaphochlamys debaryana</name>
    <dbReference type="NCBI Taxonomy" id="47281"/>
    <lineage>
        <taxon>Eukaryota</taxon>
        <taxon>Viridiplantae</taxon>
        <taxon>Chlorophyta</taxon>
        <taxon>core chlorophytes</taxon>
        <taxon>Chlorophyceae</taxon>
        <taxon>CS clade</taxon>
        <taxon>Chlamydomonadales</taxon>
        <taxon>Chlamydomonadales incertae sedis</taxon>
        <taxon>Edaphochlamys</taxon>
    </lineage>
</organism>
<evidence type="ECO:0000313" key="8">
    <source>
        <dbReference type="Proteomes" id="UP000612055"/>
    </source>
</evidence>